<dbReference type="OrthoDB" id="109177at2759"/>
<proteinExistence type="predicted"/>
<dbReference type="EMBL" id="BSXT01001352">
    <property type="protein sequence ID" value="GMF41583.1"/>
    <property type="molecule type" value="Genomic_DNA"/>
</dbReference>
<reference evidence="2" key="1">
    <citation type="submission" date="2023-04" db="EMBL/GenBank/DDBJ databases">
        <title>Phytophthora fragariaefolia NBRC 109709.</title>
        <authorList>
            <person name="Ichikawa N."/>
            <person name="Sato H."/>
            <person name="Tonouchi N."/>
        </authorList>
    </citation>
    <scope>NUCLEOTIDE SEQUENCE</scope>
    <source>
        <strain evidence="2">NBRC 109709</strain>
    </source>
</reference>
<organism evidence="2 3">
    <name type="scientific">Phytophthora fragariaefolia</name>
    <dbReference type="NCBI Taxonomy" id="1490495"/>
    <lineage>
        <taxon>Eukaryota</taxon>
        <taxon>Sar</taxon>
        <taxon>Stramenopiles</taxon>
        <taxon>Oomycota</taxon>
        <taxon>Peronosporomycetes</taxon>
        <taxon>Peronosporales</taxon>
        <taxon>Peronosporaceae</taxon>
        <taxon>Phytophthora</taxon>
    </lineage>
</organism>
<dbReference type="AlphaFoldDB" id="A0A9W6XKX5"/>
<keyword evidence="1" id="KW-0732">Signal</keyword>
<evidence type="ECO:0000313" key="2">
    <source>
        <dbReference type="EMBL" id="GMF41583.1"/>
    </source>
</evidence>
<evidence type="ECO:0000313" key="3">
    <source>
        <dbReference type="Proteomes" id="UP001165121"/>
    </source>
</evidence>
<feature type="chain" id="PRO_5040854693" evidence="1">
    <location>
        <begin position="20"/>
        <end position="140"/>
    </location>
</feature>
<gene>
    <name evidence="2" type="ORF">Pfra01_001324700</name>
</gene>
<accession>A0A9W6XKX5</accession>
<evidence type="ECO:0000256" key="1">
    <source>
        <dbReference type="SAM" id="SignalP"/>
    </source>
</evidence>
<name>A0A9W6XKX5_9STRA</name>
<protein>
    <submittedName>
        <fullName evidence="2">Unnamed protein product</fullName>
    </submittedName>
</protein>
<comment type="caution">
    <text evidence="2">The sequence shown here is derived from an EMBL/GenBank/DDBJ whole genome shotgun (WGS) entry which is preliminary data.</text>
</comment>
<keyword evidence="3" id="KW-1185">Reference proteome</keyword>
<feature type="signal peptide" evidence="1">
    <location>
        <begin position="1"/>
        <end position="19"/>
    </location>
</feature>
<dbReference type="Proteomes" id="UP001165121">
    <property type="component" value="Unassembled WGS sequence"/>
</dbReference>
<sequence>MKFTAGLVLAAIAVTGASAESSKTQTVDPSSLTHVDPSTIAGLGPVVPAGNNPTIKKAMEQLAGSQDGSSNYLTIDPKSLPTMDPAHLGGLGPQLSPGMPGYGQNAQFNKAWAEFLAKEGKNSGSGNSNFHTIDPKVLVL</sequence>